<comment type="caution">
    <text evidence="1">The sequence shown here is derived from an EMBL/GenBank/DDBJ whole genome shotgun (WGS) entry which is preliminary data.</text>
</comment>
<sequence length="35" mass="4155">MHLLLFVKGMAYVPLPRDISFYTAYLCTHSYFRLS</sequence>
<keyword evidence="2" id="KW-1185">Reference proteome</keyword>
<evidence type="ECO:0000313" key="2">
    <source>
        <dbReference type="Proteomes" id="UP000265520"/>
    </source>
</evidence>
<proteinExistence type="predicted"/>
<organism evidence="1 2">
    <name type="scientific">Trifolium medium</name>
    <dbReference type="NCBI Taxonomy" id="97028"/>
    <lineage>
        <taxon>Eukaryota</taxon>
        <taxon>Viridiplantae</taxon>
        <taxon>Streptophyta</taxon>
        <taxon>Embryophyta</taxon>
        <taxon>Tracheophyta</taxon>
        <taxon>Spermatophyta</taxon>
        <taxon>Magnoliopsida</taxon>
        <taxon>eudicotyledons</taxon>
        <taxon>Gunneridae</taxon>
        <taxon>Pentapetalae</taxon>
        <taxon>rosids</taxon>
        <taxon>fabids</taxon>
        <taxon>Fabales</taxon>
        <taxon>Fabaceae</taxon>
        <taxon>Papilionoideae</taxon>
        <taxon>50 kb inversion clade</taxon>
        <taxon>NPAAA clade</taxon>
        <taxon>Hologalegina</taxon>
        <taxon>IRL clade</taxon>
        <taxon>Trifolieae</taxon>
        <taxon>Trifolium</taxon>
    </lineage>
</organism>
<evidence type="ECO:0000313" key="1">
    <source>
        <dbReference type="EMBL" id="MCI84604.1"/>
    </source>
</evidence>
<name>A0A392V8K6_9FABA</name>
<dbReference type="Proteomes" id="UP000265520">
    <property type="component" value="Unassembled WGS sequence"/>
</dbReference>
<reference evidence="1 2" key="1">
    <citation type="journal article" date="2018" name="Front. Plant Sci.">
        <title>Red Clover (Trifolium pratense) and Zigzag Clover (T. medium) - A Picture of Genomic Similarities and Differences.</title>
        <authorList>
            <person name="Dluhosova J."/>
            <person name="Istvanek J."/>
            <person name="Nedelnik J."/>
            <person name="Repkova J."/>
        </authorList>
    </citation>
    <scope>NUCLEOTIDE SEQUENCE [LARGE SCALE GENOMIC DNA]</scope>
    <source>
        <strain evidence="2">cv. 10/8</strain>
        <tissue evidence="1">Leaf</tissue>
    </source>
</reference>
<accession>A0A392V8K6</accession>
<dbReference type="EMBL" id="LXQA011095061">
    <property type="protein sequence ID" value="MCI84604.1"/>
    <property type="molecule type" value="Genomic_DNA"/>
</dbReference>
<dbReference type="AlphaFoldDB" id="A0A392V8K6"/>
<feature type="non-terminal residue" evidence="1">
    <location>
        <position position="35"/>
    </location>
</feature>
<protein>
    <submittedName>
        <fullName evidence="1">Uncharacterized protein</fullName>
    </submittedName>
</protein>